<dbReference type="GO" id="GO:0071424">
    <property type="term" value="F:rRNA (cytosine-N4-)-methyltransferase activity"/>
    <property type="evidence" value="ECO:0007669"/>
    <property type="project" value="TreeGrafter"/>
</dbReference>
<evidence type="ECO:0000313" key="7">
    <source>
        <dbReference type="Proteomes" id="UP000266841"/>
    </source>
</evidence>
<feature type="compositionally biased region" description="Basic residues" evidence="5">
    <location>
        <begin position="73"/>
        <end position="90"/>
    </location>
</feature>
<reference evidence="6 7" key="1">
    <citation type="journal article" date="2012" name="Genome Biol.">
        <title>Genome and low-iron response of an oceanic diatom adapted to chronic iron limitation.</title>
        <authorList>
            <person name="Lommer M."/>
            <person name="Specht M."/>
            <person name="Roy A.S."/>
            <person name="Kraemer L."/>
            <person name="Andreson R."/>
            <person name="Gutowska M.A."/>
            <person name="Wolf J."/>
            <person name="Bergner S.V."/>
            <person name="Schilhabel M.B."/>
            <person name="Klostermeier U.C."/>
            <person name="Beiko R.G."/>
            <person name="Rosenstiel P."/>
            <person name="Hippler M."/>
            <person name="Laroche J."/>
        </authorList>
    </citation>
    <scope>NUCLEOTIDE SEQUENCE [LARGE SCALE GENOMIC DNA]</scope>
    <source>
        <strain evidence="6 7">CCMP1005</strain>
    </source>
</reference>
<dbReference type="NCBIfam" id="TIGR00006">
    <property type="entry name" value="16S rRNA (cytosine(1402)-N(4))-methyltransferase RsmH"/>
    <property type="match status" value="1"/>
</dbReference>
<dbReference type="PANTHER" id="PTHR11265">
    <property type="entry name" value="S-ADENOSYL-METHYLTRANSFERASE MRAW"/>
    <property type="match status" value="1"/>
</dbReference>
<dbReference type="Pfam" id="PF01795">
    <property type="entry name" value="Methyltransf_5"/>
    <property type="match status" value="1"/>
</dbReference>
<keyword evidence="7" id="KW-1185">Reference proteome</keyword>
<evidence type="ECO:0000256" key="1">
    <source>
        <dbReference type="ARBA" id="ARBA00010396"/>
    </source>
</evidence>
<dbReference type="InterPro" id="IPR023397">
    <property type="entry name" value="SAM-dep_MeTrfase_MraW_recog"/>
</dbReference>
<dbReference type="Gene3D" id="1.10.150.170">
    <property type="entry name" value="Putative methyltransferase TM0872, insert domain"/>
    <property type="match status" value="1"/>
</dbReference>
<dbReference type="SUPFAM" id="SSF53335">
    <property type="entry name" value="S-adenosyl-L-methionine-dependent methyltransferases"/>
    <property type="match status" value="1"/>
</dbReference>
<dbReference type="InterPro" id="IPR029063">
    <property type="entry name" value="SAM-dependent_MTases_sf"/>
</dbReference>
<keyword evidence="4" id="KW-0949">S-adenosyl-L-methionine</keyword>
<sequence length="550" mass="60769">MLAFITGALSGSGMALRFVHCAARPKGQYLYATTFLQRPHDGKNMVDRHWFPTSRRLHRSFHSTTNLFGKNRNGGRGRPKQKSTLSKRKPKADGSFVGDDDAETDVLREFNDTFATSYHAPVMPSECVDALLKQGVFADIIRDRKDRWRKKRNNIYAKRRKAGYHVNAAESCDFDGEVNRDEARTPRLFIDGTLGGGQLNANDVLISCDVDPNALFTASQRLSEYLATTDYILDHKGGALDCGWNEDRPLFIPVQSNFRDLISVLSSLRHPRSGKLLLGKREPGAVVVDGEIEFQSGASGILLDLGVSSHQIDKAERGFAFMKEGNLDMRMSGENASSPSALTAADICNEFDETTISSILRQYGDEPRARRIAGAIVASRPLQSTTDLVHAINSVTPTFARHKRAGLIATSARVFQALRIVVNEEEGALNEVLEHVVPWALCRSSSHFLSDAAQNHAEEDGGVLVVLSYHSLEDGMTKRMLRDGHTSATKGRNSGALLEKDIYGNVIRDTADGDEVKRFEPLTKPMKASEEEVRSNSRARSAILRVGIRI</sequence>
<dbReference type="OrthoDB" id="16290at2759"/>
<proteinExistence type="inferred from homology"/>
<name>K0SK26_THAOC</name>
<evidence type="ECO:0000256" key="4">
    <source>
        <dbReference type="ARBA" id="ARBA00022691"/>
    </source>
</evidence>
<comment type="similarity">
    <text evidence="1">Belongs to the methyltransferase superfamily. RsmH family.</text>
</comment>
<dbReference type="AlphaFoldDB" id="K0SK26"/>
<dbReference type="InterPro" id="IPR002903">
    <property type="entry name" value="RsmH"/>
</dbReference>
<accession>K0SK26</accession>
<comment type="caution">
    <text evidence="6">The sequence shown here is derived from an EMBL/GenBank/DDBJ whole genome shotgun (WGS) entry which is preliminary data.</text>
</comment>
<evidence type="ECO:0000256" key="2">
    <source>
        <dbReference type="ARBA" id="ARBA00022603"/>
    </source>
</evidence>
<evidence type="ECO:0000313" key="6">
    <source>
        <dbReference type="EMBL" id="EJK65650.1"/>
    </source>
</evidence>
<dbReference type="EMBL" id="AGNL01015603">
    <property type="protein sequence ID" value="EJK65650.1"/>
    <property type="molecule type" value="Genomic_DNA"/>
</dbReference>
<dbReference type="SUPFAM" id="SSF81799">
    <property type="entry name" value="Putative methyltransferase TM0872, insert domain"/>
    <property type="match status" value="1"/>
</dbReference>
<dbReference type="GO" id="GO:0070475">
    <property type="term" value="P:rRNA base methylation"/>
    <property type="evidence" value="ECO:0007669"/>
    <property type="project" value="TreeGrafter"/>
</dbReference>
<evidence type="ECO:0000256" key="3">
    <source>
        <dbReference type="ARBA" id="ARBA00022679"/>
    </source>
</evidence>
<protein>
    <submittedName>
        <fullName evidence="6">Uncharacterized protein</fullName>
    </submittedName>
</protein>
<gene>
    <name evidence="6" type="ORF">THAOC_13471</name>
</gene>
<organism evidence="6 7">
    <name type="scientific">Thalassiosira oceanica</name>
    <name type="common">Marine diatom</name>
    <dbReference type="NCBI Taxonomy" id="159749"/>
    <lineage>
        <taxon>Eukaryota</taxon>
        <taxon>Sar</taxon>
        <taxon>Stramenopiles</taxon>
        <taxon>Ochrophyta</taxon>
        <taxon>Bacillariophyta</taxon>
        <taxon>Coscinodiscophyceae</taxon>
        <taxon>Thalassiosirophycidae</taxon>
        <taxon>Thalassiosirales</taxon>
        <taxon>Thalassiosiraceae</taxon>
        <taxon>Thalassiosira</taxon>
    </lineage>
</organism>
<keyword evidence="2" id="KW-0489">Methyltransferase</keyword>
<evidence type="ECO:0000256" key="5">
    <source>
        <dbReference type="SAM" id="MobiDB-lite"/>
    </source>
</evidence>
<dbReference type="OMA" id="DICNEFD"/>
<keyword evidence="3" id="KW-0808">Transferase</keyword>
<dbReference type="Proteomes" id="UP000266841">
    <property type="component" value="Unassembled WGS sequence"/>
</dbReference>
<feature type="region of interest" description="Disordered" evidence="5">
    <location>
        <begin position="65"/>
        <end position="99"/>
    </location>
</feature>
<dbReference type="Gene3D" id="3.40.50.150">
    <property type="entry name" value="Vaccinia Virus protein VP39"/>
    <property type="match status" value="1"/>
</dbReference>
<dbReference type="PANTHER" id="PTHR11265:SF0">
    <property type="entry name" value="12S RRNA N4-METHYLCYTIDINE METHYLTRANSFERASE"/>
    <property type="match status" value="1"/>
</dbReference>
<dbReference type="eggNOG" id="KOG2782">
    <property type="taxonomic scope" value="Eukaryota"/>
</dbReference>
<dbReference type="HAMAP" id="MF_01007">
    <property type="entry name" value="16SrRNA_methyltr_H"/>
    <property type="match status" value="1"/>
</dbReference>